<feature type="region of interest" description="Disordered" evidence="1">
    <location>
        <begin position="133"/>
        <end position="152"/>
    </location>
</feature>
<sequence length="6210" mass="628164">MAGTSRYRITSALVVAALAIGLVSSQTQGQHLAGAGVGRTLAEHDNATAADPGAAGRPLPAPAVAFSVLPFEYDIPAPGSSHMYYPIDMAQEPVLGFNAGALSPPDAKIVTGEDLRLLAREGTLPNIADLQLNNDGTRLNDDEPPSESRVNRGSAPLAACVRILPTSFDGVSVVFFNVSLSEAAHRRGLRVLSTWEQLGTVLYQPTRGPATADRLALEMATAGGQAWQVVPVGNPVAAAAAGVSAVNGLVCVAVVDDDVDSRHIEQSADDGKATPRPVDVLDEALTIALAPCASGHFEQEGNGTTTIAVGVKLLSRPRTPVTVSLTSDIRVCRAADGRPGSSDFRLCARDDDCDGLTDASGKAVAGVCLSAVADVLDVTPSTAVVSPGNWSMSITELTQPVDKRPASPSDFLYVPDAVFFVTVRSDGIDSAGPMASPAHVVHAALGAVVLRAHDPHYSAAVVASRPGRSQPVTPLAADSKLAADWPAAFVADALPVMVEDDDRSGVTVIGMGSPVVARGDAYSYGMVLASQPTGTVVVGVGRVTLLSGQVDVSSTSALRVDVAPEQVWFGPGNWSAVQTLTARVVGEPSDDGTAPLSVTVEHAIAAGTTDPFYAMLAAGQGGVGSARFSEAASGAKASLVLSLGGVASGHDVAYGQAVPVIVTLSSPPTAPGLYVQVAAIDTSGETSAMMDAPRLFTGSSDELLQAFDMDGVPEESPLRELLRSAVTVLVPRDDWKQSVVVGFVAPAQATEGLRLVATARASEGEDALYEGVVASLDVSLMQSMENSGPTNALMFSGTGIVPSVEETSDGATTPVAEVLVNVQDIPSGCASGDPAWTVPGTTVSVFLADGHCRCDGVDRFDLPCSTGFSGREHSLVFGSCGGCSSAGSPAKEQCVPGMQLRLEAGGLVSEDAALSGNAAGMAVLDLAEMTGDVGVIRVSAVDDDAVEGPVHMSGLTLVIAAGDSCEELSQAFPAGVVSSIAVRIKDNDVLDCSDEANADDCPTKPPAGNGTGCVPAPDGSGCLPGGNSSGPLPAPAVAFSVLPFEYDIPAPGSSHMYYPTDMAQEPVLGFNAGALSPPDAKIVTGEDLRLLAREGTLPNIADLQLNNDGTRLNDDEPPSESRVNRGSAPLAACVRILPTSFDGVSVVFFNVSLSEAAHRRGLRVLSTWEQLGTVLYQLTRGPATADRLALEMATAGGQAWQVVPVGNPVAAAAAGVSAVNGLVCVAVVDDDVDSRHIEQSADDGKATPRPVDVLDEALTIALAPCASGHFEQVPCDARFDALAAAGFRRSVAVVVEEDDLAGVAARAFQPASLPAAFLAPPGPAPVLREEGNGTTTIAVGVKLLSRPRTPVTVSLTSDIRVCRAADGRPGSSDFRLCARDDDCDGLTDASGKAVAGVCLSAVADVLDVTPSTAVVSPGNWSMSITELTQPVDKRPASPSDFLYVPDAVFFVTVRSDGIDSAGPMASPAHVVHAALGAVVLRADDPHYSAAVVASRPGRSQPVTPLAADSKLAADWPAAFVADALPVTVEDDDRSGVTVIGMGSPVVARGDAYSYGMVLASQPTGTVVVGVGRVTLLSGQVDVSSTSALRVDVAPEQVWFGPGNWSAVQTLTARVVGEPSDDGTAPLSVTVEHAIAAGTTDPFYAMLAAGQGGVGSARFSEAASGAKASLVLSLGGVASGHDVAYGQAVPVIVTLSSPPTAPGLYVQVAAIDTSGETSAMMDAPRLFTGSSDELLQAFDMDGVPEESPLRELLRSAVTVLVPRDDWKQSVVSMENSGPTNALMFSGTGIVPSVEETSDGATTPVAEVLVNVQDIPSGCASGDPAWTVPGTTVSVFLADGHCRCDGVDRFDLPCSTGFSGREHSLVFGSCGGCSSAGSPAKEHCVPGMQLRLEAGGLVSEDAALSGNTAGMAVLDLAEMTGDVGVIRVSAVDDDAVEGPVHMSGLTLVVEAGDSCEELSQAFPAGVVSSIAVRIKDNDVLDCSDEANADDCPTKPPAGNGTGCVPAPDGSGCLPGGNSSGPLPAPAVAFSVLPFEYDIPAPGSSHMYYPTDMAQEPVLGFNAGALSPPDAKIVTGEDLRLLAREGTLPNIADLQLNNDGTRLNDDEPPSESRVNRGSAPLAACVRILPTSFDGVSVVFFNVSLSEAAHRRGLRVLSTWEQLGTVLYQPTRGPATADRLALEMATAGGQAWQVVPVGNPVAAAAAGVSAVNGLVCVAVVDDDVDSRHIEQSADDGKATPRPVDVLDEALTIALAPCASGHFEQVPCDARFDALAAAGFRRSVAVVVEEDDLAGVAARAFQPASLPAAFLAPPGPAPVLREEGNGTTTIAVGVKLLSRPRTPVTVSLTSDIRVCRAADGRPGSSDLRLCARDDDCDGLTDASGKAVAGVCLSAVADVLDVTPSTAVVSPGNWSMSITELTQPVDKRPASPSDFLYVPDAVFFVTVRSDGIDSAGPMASSPAHVVHAALGAVVLRADDPHYSAAVVASRPGRSQPVTPLAADSKLAADWPAAFVADALPVTVEDDDRSGVTVIGMGSPVVARGDAYSYGMVLASQPTGTVVVGVGRVTLLSGQVDVSSTSALRVDVAPEQVWFGPGNWSAVQTLTARVVGEPSDDGTAPLSVTVEHAIAAGTTDPFYAMLAAGQGGVGSARFSEAASGAKASLVLSLGGVASGHDVAYGQAVPVIVTLSSPPTAPGLFVQVAAMDTSGETSAMMDAPRLFTGSSDELLQAFDMDGVPEESPLRELLKSAVTVLVPRDDWKQSVVVGFVAPAQATEGLRLVATARASEGEDALYEGVVASLDVSLMQSMENSGPTNALMFSGTGIVPSVEETSDGATTPVAEVLVNVQDIPSRCASGDPAWTVPGTTVSVFLADGHCRCDGVDRFDLPCSTGFSGREHSLVFGSCGGCSSAGSPAKEHCVPGMQLRLEAGGLVSEDAALSGNTAGMAVLDLAEMTGDVGVIRVSAVDDDAVEGPVHVSGLTLVIAAGDSCEELSQAFPAGVVSSIAVRIKDNDVLDCSDEANADDCPTKPPAGNGTGCVPAPDGSGCLPGGNSSGPLPAPAVAFSVLPFEYDIPAPGSSHMYYPTDMAQEPVLGFNAGALSPPDAKIVTGEDLRLLAREGTLPNIADLQLNNDGTRLNDDEPPSESRQLGTVLYQPTRGPATADRLALEMATAGGQAWQVVPVGNPVAAAAAGVSAVNGLVCVAVVDDDVDSRHIEQSADDGKATPRPVDVLDEALTIALAPCASGHFEQVPCDARFDALAAAGFRRSVAVVVEEDDLAGVAARAFQPASLPAAFLAPPGPAPVLREEGNGTTTIAVGVKLLSRPRTPVTVSLTSDIRVCRAADGRPGSSDLRLCARDDDCDGLTDASGKAVAGVCLSAVADVLDVTPSTAVVSPGNWSMSITELTQPVDKRPASPSDFLYVPDAVFFVTVRSDGIDSAGPMASPAHVVHAALGAVVLRADDPHYSAAVVASRPGRSQPVTPLAADSKLAADWPAAFVADALPVTVEDDDRSGVTVIGMGSPVVARGDAYSYGMVLASQPTGTVVVGVGRVTLLSGQVDVSSTSALRVDVAPEQVWFGPGNWSAVQTLTARVVGEPSDDGTAPLSVTVEHAIAAGTTDPFYAMLAAGQGGVGSARFSEAASGAKASLVLSLGGVASGHDVAYGQAVPVIVTLSSPPTAPGLFVQVAAMDTSGETSAMMDAPRLFTGSSDELLQAFDMDGVPEESPLRELLRSAVTVLVPRDDWKQSVVVGFVAPAQATEGLRLVATARASEGEDALYEGVVASLDVILMQSMENSGPTNALMFSGTGIVPTGFSGREHSLVFGSCGGCSSAGSPAKEQCVPGMQLRLEAGGLVSEDAALSGNAAGMAVLDLAEMTGDVGVIRVSAVDDDAVEGPVHMSGLTLVIAAGDSCEELSQAFPAGVVSSIAVRIKDNDVLDCSDEANADDCPTKPPAGNSTDSDFAGILTNVTTPNANEGGAGATYTLRLSAAPEDAVVVVPAVTLAASGVALPPGQAVLQNASGHSITSIVLDADNWEAGVSVTVLIGDDDIDMGSSFDVTVVHALESADPRFTGDALTQTDVIVTVSDNDVAAVTMQLLSSDRTPVATDAGLLLIEGDANASAGFIRVSLATAPSVPQASIQLRLSASAAIFVRSLSGVPTVAPAVSVALAPGQRSIDVPIANLNDDVDEADEPSVQVTVAADPSALAPEYASLANSQLAQPLSLVDDDVFAVLAAFESASNIGASAGPAAAKVFRPGMEVAEQPAYTSDAGDEVTEGASGSAAVALVFVKLQAAPPVGQSVHVRLSTGGNPRLAAIAGADASAAGGSTTGAAMFNAGNWNVPQAIAISSDDDSRALRRGTSEFSSSDPSGTFEMVRVQLSVDPELSTADRYVDDPAGTVAAVVKRNDDDRNTVLLLGIDGSPLPSADAEGSVAASLTEGTSDSATEVLVALASQPLGAEGITVTLAALSSRVRAVPSTVTLSADNWQAGESVRVEAADDALSQPDRDNVILVAEATAGEDFELFASATSSVDVYDDDSAVPMINGAMPGDVLSTSLWEGTTTAFNLTMGAAFPGSALIFAVVSAFAADGGAGVSVSPTTSSLSFTASGDAGAQGVLVSAEDDQMAGEGSARICVSILASKAAAYSAATGQQCFTAIVRDDSDVAGLSAAAVEDTFASATAAVAGNILAGGSLVATETIPGLLSVRLTSMPRGVVSLSLAVRSATESVVGGDPVAIAESGIALSPDSVTFTPNNWDVPVFVEATSTSDGVVGAVRSAQIAASVAAPQDPEYDSLPELSASLRVDDVDKLESSAPVVRAVSGQAATLVDAASGVVTVVAAEGSSVVVGVRLAARPMVGVEVVLTASNTETDTVSHSLPAAGLVFDRDSWQTEQTFTVTVANDDVARDYVAALVVTATARGVGSGANVDVSDLWTTSQTAVNLAVENDDEAEIVVSSLAAPAVSVPVGGSLSFSVVAGSKPTGDVTVTLAKGSDAGCDAVSISPATVTFTTTDGPAAAAKVVTVTPSGTTAATCGITALVTASAASEFAVGSAARLGSTAGPSTSATGITVSVISAGLTTSASTIRLTEGGAAGSYTVGLVSSDVGGSVALTATPSSGVGLASPYANLVLTGDASFALSSAALTRAVQFAAANDDRAFALRVVTVSHAFTPEGAAASTMEVTVLVEDFEDAPGVLVAAADSASSVVVDELASGATASLSVRLGSMPGAAVTVSLVELVGAQEATGADAALSFSPASVVIQPADWNTAVSVTVSGAGSDAALGDRARTIAVRTTSTDDSYALDGVASTTPRAATTQLADGSIIRNVRSLPRIAATVRDTDVAAVLFAAAAPAPMPLKESAAASASAPGHSAVLGSVTLSAKPRGNVVVDVAGDASVTASPAKLTFTAANWNMPQNVSAVVKDDKFAQGTHTGRLSMSVNAQQTADRGFLASLTLPSPSIAVEDDDMPSVALVSATGSDQQVAEGGSEPASFSVSIGAAPFVIGSANSGAGSVTLQLEASTGYCSLVDDGVIAGGEFDAQAEFRLAADFTSACFDATDCASATGATTQCVSGLLPHPTIAVRSRDGLSSVPGSTITFSEADGVAGVSRVVTISVADDSVAVGGVFAFRLRAVVDAQQSNDAGYQALVTGLEAETAFSATDNDVIGLVSRIANSEAAPGTPMMLAEAEFGESDAEGAFFVELSSKPRAAVLCSVAAPADQLTVFPDVLAFDERSWEDVMLIEVSAVDDDIAEARPHAANVTLACESADPAYNGLTAALRVSIMDNDEAGLLLEREEPISVGTGSAEQSVFIRAVDPASDVWTTEACIAVCQNSINACPRDVCNVFSYPKASAPFLVAVEGGTPDAVAISLTSEPVAPVTVRVPSVMQVITGTVVADACVAGPAGSGQSGVSQAQLESSGPQAVTGGDGSFIAELTFTAENWFEPQVVIVGARDDRLDEAGDEHRVSAQLAIVSNDTMYGSMATVPSLEVSIREDAFTAPPVLSSAQFDNELTSLTLTFDRDTNAGGSAGGAFACSELLSPVAASGSSVSRCNVPAVDARRSAVATLFGAGSSCQWQSRRQLQVRFGRAPTVLPGHSIALVPGKVKTSSAARLSSAGVVNVTAAANGILPVADIGPGSRTIGRCDKLTVSVARLAAGNRPLACQWSIVSVVNTATRQTSTAAVHAAGLKTVLDARNAGTRSVSCATIALANASAIADGYTVGPWR</sequence>
<name>A0A5A8CI50_CAFRO</name>
<accession>A0A5A8CI50</accession>
<comment type="caution">
    <text evidence="3">The sequence shown here is derived from an EMBL/GenBank/DDBJ whole genome shotgun (WGS) entry which is preliminary data.</text>
</comment>
<evidence type="ECO:0000256" key="2">
    <source>
        <dbReference type="SAM" id="SignalP"/>
    </source>
</evidence>
<protein>
    <recommendedName>
        <fullName evidence="5">PKD/REJ-like domain-containing protein</fullName>
    </recommendedName>
</protein>
<organism evidence="3 4">
    <name type="scientific">Cafeteria roenbergensis</name>
    <name type="common">Marine flagellate</name>
    <dbReference type="NCBI Taxonomy" id="33653"/>
    <lineage>
        <taxon>Eukaryota</taxon>
        <taxon>Sar</taxon>
        <taxon>Stramenopiles</taxon>
        <taxon>Bigyra</taxon>
        <taxon>Opalozoa</taxon>
        <taxon>Bicosoecida</taxon>
        <taxon>Cafeteriaceae</taxon>
        <taxon>Cafeteria</taxon>
    </lineage>
</organism>
<gene>
    <name evidence="3" type="ORF">FNF29_04434</name>
</gene>
<evidence type="ECO:0008006" key="5">
    <source>
        <dbReference type="Google" id="ProtNLM"/>
    </source>
</evidence>
<evidence type="ECO:0000313" key="3">
    <source>
        <dbReference type="EMBL" id="KAA0151511.1"/>
    </source>
</evidence>
<evidence type="ECO:0000313" key="4">
    <source>
        <dbReference type="Proteomes" id="UP000323011"/>
    </source>
</evidence>
<keyword evidence="2" id="KW-0732">Signal</keyword>
<feature type="region of interest" description="Disordered" evidence="1">
    <location>
        <begin position="2093"/>
        <end position="2113"/>
    </location>
</feature>
<dbReference type="EMBL" id="VLTN01000026">
    <property type="protein sequence ID" value="KAA0151511.1"/>
    <property type="molecule type" value="Genomic_DNA"/>
</dbReference>
<keyword evidence="4" id="KW-1185">Reference proteome</keyword>
<feature type="chain" id="PRO_5022904313" description="PKD/REJ-like domain-containing protein" evidence="2">
    <location>
        <begin position="26"/>
        <end position="6210"/>
    </location>
</feature>
<feature type="region of interest" description="Disordered" evidence="1">
    <location>
        <begin position="1106"/>
        <end position="1125"/>
    </location>
</feature>
<reference evidence="3 4" key="1">
    <citation type="submission" date="2019-07" db="EMBL/GenBank/DDBJ databases">
        <title>Genomes of Cafeteria roenbergensis.</title>
        <authorList>
            <person name="Fischer M.G."/>
            <person name="Hackl T."/>
            <person name="Roman M."/>
        </authorList>
    </citation>
    <scope>NUCLEOTIDE SEQUENCE [LARGE SCALE GENOMIC DNA]</scope>
    <source>
        <strain evidence="3 4">BVI</strain>
    </source>
</reference>
<dbReference type="Proteomes" id="UP000323011">
    <property type="component" value="Unassembled WGS sequence"/>
</dbReference>
<feature type="signal peptide" evidence="2">
    <location>
        <begin position="1"/>
        <end position="25"/>
    </location>
</feature>
<proteinExistence type="predicted"/>
<evidence type="ECO:0000256" key="1">
    <source>
        <dbReference type="SAM" id="MobiDB-lite"/>
    </source>
</evidence>